<dbReference type="InterPro" id="IPR000195">
    <property type="entry name" value="Rab-GAP-TBC_dom"/>
</dbReference>
<evidence type="ECO:0000256" key="2">
    <source>
        <dbReference type="SAM" id="MobiDB-lite"/>
    </source>
</evidence>
<organism evidence="4 5">
    <name type="scientific">Rhipicephalus microplus</name>
    <name type="common">Cattle tick</name>
    <name type="synonym">Boophilus microplus</name>
    <dbReference type="NCBI Taxonomy" id="6941"/>
    <lineage>
        <taxon>Eukaryota</taxon>
        <taxon>Metazoa</taxon>
        <taxon>Ecdysozoa</taxon>
        <taxon>Arthropoda</taxon>
        <taxon>Chelicerata</taxon>
        <taxon>Arachnida</taxon>
        <taxon>Acari</taxon>
        <taxon>Parasitiformes</taxon>
        <taxon>Ixodida</taxon>
        <taxon>Ixodoidea</taxon>
        <taxon>Ixodidae</taxon>
        <taxon>Rhipicephalinae</taxon>
        <taxon>Rhipicephalus</taxon>
        <taxon>Boophilus</taxon>
    </lineage>
</organism>
<keyword evidence="1" id="KW-0343">GTPase activation</keyword>
<dbReference type="Gene3D" id="1.10.472.80">
    <property type="entry name" value="Ypt/Rab-GAP domain of gyp1p, domain 3"/>
    <property type="match status" value="1"/>
</dbReference>
<dbReference type="AlphaFoldDB" id="A0A9J6EQ00"/>
<dbReference type="Proteomes" id="UP000821866">
    <property type="component" value="Chromosome 10"/>
</dbReference>
<sequence>MLEEGTPEQLAHAHNLTFPDSASLSGRSPSRSSMSRESPCGQFSVDLSQMRSLRLLFSNRECTCGQLVIASRESQYKIFHFHHGGLERLAPVLGDFDFLTRGKKSKNENCPYDHFSVSKPQVSAEECHPEEGLYSTPVDEEAWRQYMNDDGSIDDDFQLRKAIFFRGLDPRLRREAWPLLLQHYAFSTTFEEREQIRNDRFLEYQDIRKQRERMSPAEREAFWRNVECTVEKDVVRTDRTNPFYAGDDNPNIEIMKNILLNYAACNPKLGYTQGMSDLLAPVLAEIQDESEAFWCFVGLMQRTIFVSSPKDGDMDLNLEYMRELLRLMTPRFYAHLECQCEHYPDALELLFVHRWLVLCFKREFAEPEALQMWEACWARYQTDWFHLFLGAAIVALYGGDVVDQGMRPDEMLLHFSSLAGHMDGDLVLRKARGLLHQFRLLPWIPCTLASLCELCGSGMWDSGHVPVVECRGGHGGRSCPYGGQDPVASPDSTATNHVP</sequence>
<dbReference type="EMBL" id="JABSTU010000002">
    <property type="protein sequence ID" value="KAH8036603.1"/>
    <property type="molecule type" value="Genomic_DNA"/>
</dbReference>
<name>A0A9J6EQ00_RHIMP</name>
<gene>
    <name evidence="4" type="ORF">HPB51_002141</name>
</gene>
<dbReference type="InterPro" id="IPR035969">
    <property type="entry name" value="Rab-GAP_TBC_sf"/>
</dbReference>
<dbReference type="Pfam" id="PF00566">
    <property type="entry name" value="RabGAP-TBC"/>
    <property type="match status" value="1"/>
</dbReference>
<dbReference type="Gene3D" id="1.10.8.270">
    <property type="entry name" value="putative rabgap domain of human tbc1 domain family member 14 like domains"/>
    <property type="match status" value="1"/>
</dbReference>
<dbReference type="GO" id="GO:0005769">
    <property type="term" value="C:early endosome"/>
    <property type="evidence" value="ECO:0007669"/>
    <property type="project" value="TreeGrafter"/>
</dbReference>
<dbReference type="SMART" id="SM00164">
    <property type="entry name" value="TBC"/>
    <property type="match status" value="1"/>
</dbReference>
<evidence type="ECO:0000313" key="4">
    <source>
        <dbReference type="EMBL" id="KAH8036603.1"/>
    </source>
</evidence>
<protein>
    <recommendedName>
        <fullName evidence="3">Rab-GAP TBC domain-containing protein</fullName>
    </recommendedName>
</protein>
<comment type="caution">
    <text evidence="4">The sequence shown here is derived from an EMBL/GenBank/DDBJ whole genome shotgun (WGS) entry which is preliminary data.</text>
</comment>
<feature type="compositionally biased region" description="Low complexity" evidence="2">
    <location>
        <begin position="19"/>
        <end position="39"/>
    </location>
</feature>
<proteinExistence type="predicted"/>
<feature type="region of interest" description="Disordered" evidence="2">
    <location>
        <begin position="1"/>
        <end position="41"/>
    </location>
</feature>
<reference evidence="4" key="2">
    <citation type="submission" date="2021-09" db="EMBL/GenBank/DDBJ databases">
        <authorList>
            <person name="Jia N."/>
            <person name="Wang J."/>
            <person name="Shi W."/>
            <person name="Du L."/>
            <person name="Sun Y."/>
            <person name="Zhan W."/>
            <person name="Jiang J."/>
            <person name="Wang Q."/>
            <person name="Zhang B."/>
            <person name="Ji P."/>
            <person name="Sakyi L.B."/>
            <person name="Cui X."/>
            <person name="Yuan T."/>
            <person name="Jiang B."/>
            <person name="Yang W."/>
            <person name="Lam T.T.-Y."/>
            <person name="Chang Q."/>
            <person name="Ding S."/>
            <person name="Wang X."/>
            <person name="Zhu J."/>
            <person name="Ruan X."/>
            <person name="Zhao L."/>
            <person name="Wei J."/>
            <person name="Que T."/>
            <person name="Du C."/>
            <person name="Cheng J."/>
            <person name="Dai P."/>
            <person name="Han X."/>
            <person name="Huang E."/>
            <person name="Gao Y."/>
            <person name="Liu J."/>
            <person name="Shao H."/>
            <person name="Ye R."/>
            <person name="Li L."/>
            <person name="Wei W."/>
            <person name="Wang X."/>
            <person name="Wang C."/>
            <person name="Huo Q."/>
            <person name="Li W."/>
            <person name="Guo W."/>
            <person name="Chen H."/>
            <person name="Chen S."/>
            <person name="Zhou L."/>
            <person name="Zhou L."/>
            <person name="Ni X."/>
            <person name="Tian J."/>
            <person name="Zhou Y."/>
            <person name="Sheng Y."/>
            <person name="Liu T."/>
            <person name="Pan Y."/>
            <person name="Xia L."/>
            <person name="Li J."/>
            <person name="Zhao F."/>
            <person name="Cao W."/>
        </authorList>
    </citation>
    <scope>NUCLEOTIDE SEQUENCE</scope>
    <source>
        <strain evidence="4">Rmic-2018</strain>
        <tissue evidence="4">Larvae</tissue>
    </source>
</reference>
<evidence type="ECO:0000256" key="1">
    <source>
        <dbReference type="ARBA" id="ARBA00022468"/>
    </source>
</evidence>
<keyword evidence="5" id="KW-1185">Reference proteome</keyword>
<reference evidence="4" key="1">
    <citation type="journal article" date="2020" name="Cell">
        <title>Large-Scale Comparative Analyses of Tick Genomes Elucidate Their Genetic Diversity and Vector Capacities.</title>
        <authorList>
            <consortium name="Tick Genome and Microbiome Consortium (TIGMIC)"/>
            <person name="Jia N."/>
            <person name="Wang J."/>
            <person name="Shi W."/>
            <person name="Du L."/>
            <person name="Sun Y."/>
            <person name="Zhan W."/>
            <person name="Jiang J.F."/>
            <person name="Wang Q."/>
            <person name="Zhang B."/>
            <person name="Ji P."/>
            <person name="Bell-Sakyi L."/>
            <person name="Cui X.M."/>
            <person name="Yuan T.T."/>
            <person name="Jiang B.G."/>
            <person name="Yang W.F."/>
            <person name="Lam T.T."/>
            <person name="Chang Q.C."/>
            <person name="Ding S.J."/>
            <person name="Wang X.J."/>
            <person name="Zhu J.G."/>
            <person name="Ruan X.D."/>
            <person name="Zhao L."/>
            <person name="Wei J.T."/>
            <person name="Ye R.Z."/>
            <person name="Que T.C."/>
            <person name="Du C.H."/>
            <person name="Zhou Y.H."/>
            <person name="Cheng J.X."/>
            <person name="Dai P.F."/>
            <person name="Guo W.B."/>
            <person name="Han X.H."/>
            <person name="Huang E.J."/>
            <person name="Li L.F."/>
            <person name="Wei W."/>
            <person name="Gao Y.C."/>
            <person name="Liu J.Z."/>
            <person name="Shao H.Z."/>
            <person name="Wang X."/>
            <person name="Wang C.C."/>
            <person name="Yang T.C."/>
            <person name="Huo Q.B."/>
            <person name="Li W."/>
            <person name="Chen H.Y."/>
            <person name="Chen S.E."/>
            <person name="Zhou L.G."/>
            <person name="Ni X.B."/>
            <person name="Tian J.H."/>
            <person name="Sheng Y."/>
            <person name="Liu T."/>
            <person name="Pan Y.S."/>
            <person name="Xia L.Y."/>
            <person name="Li J."/>
            <person name="Zhao F."/>
            <person name="Cao W.C."/>
        </authorList>
    </citation>
    <scope>NUCLEOTIDE SEQUENCE</scope>
    <source>
        <strain evidence="4">Rmic-2018</strain>
    </source>
</reference>
<dbReference type="PROSITE" id="PS50086">
    <property type="entry name" value="TBC_RABGAP"/>
    <property type="match status" value="1"/>
</dbReference>
<dbReference type="SUPFAM" id="SSF47923">
    <property type="entry name" value="Ypt/Rab-GAP domain of gyp1p"/>
    <property type="match status" value="2"/>
</dbReference>
<dbReference type="VEuPathDB" id="VectorBase:LOC119179362"/>
<dbReference type="FunFam" id="1.10.8.270:FF:000017">
    <property type="entry name" value="TBC1 domain family member 16"/>
    <property type="match status" value="1"/>
</dbReference>
<dbReference type="FunFam" id="1.10.472.80:FF:000020">
    <property type="entry name" value="TBC1 domain family, member 16"/>
    <property type="match status" value="1"/>
</dbReference>
<evidence type="ECO:0000259" key="3">
    <source>
        <dbReference type="PROSITE" id="PS50086"/>
    </source>
</evidence>
<dbReference type="PANTHER" id="PTHR22957">
    <property type="entry name" value="TBC1 DOMAIN FAMILY MEMBER GTPASE-ACTIVATING PROTEIN"/>
    <property type="match status" value="1"/>
</dbReference>
<accession>A0A9J6EQ00</accession>
<dbReference type="GO" id="GO:0005096">
    <property type="term" value="F:GTPase activator activity"/>
    <property type="evidence" value="ECO:0007669"/>
    <property type="project" value="UniProtKB-KW"/>
</dbReference>
<feature type="domain" description="Rab-GAP TBC" evidence="3">
    <location>
        <begin position="167"/>
        <end position="380"/>
    </location>
</feature>
<dbReference type="PANTHER" id="PTHR22957:SF547">
    <property type="entry name" value="TBC1 DOMAIN FAMILY MEMBER 16"/>
    <property type="match status" value="1"/>
</dbReference>
<evidence type="ECO:0000313" key="5">
    <source>
        <dbReference type="Proteomes" id="UP000821866"/>
    </source>
</evidence>